<dbReference type="InterPro" id="IPR034756">
    <property type="entry name" value="T2SSM_b"/>
</dbReference>
<name>A0A0A3Y4N9_BRAJP</name>
<keyword evidence="1" id="KW-0812">Transmembrane</keyword>
<dbReference type="Proteomes" id="UP000030377">
    <property type="component" value="Unassembled WGS sequence"/>
</dbReference>
<dbReference type="NCBIfam" id="NF040576">
    <property type="entry name" value="T2SS_GspM_XpsM"/>
    <property type="match status" value="1"/>
</dbReference>
<feature type="transmembrane region" description="Helical" evidence="1">
    <location>
        <begin position="20"/>
        <end position="41"/>
    </location>
</feature>
<organism evidence="2 3">
    <name type="scientific">Bradyrhizobium japonicum</name>
    <dbReference type="NCBI Taxonomy" id="375"/>
    <lineage>
        <taxon>Bacteria</taxon>
        <taxon>Pseudomonadati</taxon>
        <taxon>Pseudomonadota</taxon>
        <taxon>Alphaproteobacteria</taxon>
        <taxon>Hyphomicrobiales</taxon>
        <taxon>Nitrobacteraceae</taxon>
        <taxon>Bradyrhizobium</taxon>
    </lineage>
</organism>
<evidence type="ECO:0000256" key="1">
    <source>
        <dbReference type="SAM" id="Phobius"/>
    </source>
</evidence>
<evidence type="ECO:0000313" key="2">
    <source>
        <dbReference type="EMBL" id="KGT80356.1"/>
    </source>
</evidence>
<proteinExistence type="predicted"/>
<evidence type="ECO:0000313" key="3">
    <source>
        <dbReference type="Proteomes" id="UP000030377"/>
    </source>
</evidence>
<protein>
    <submittedName>
        <fullName evidence="2">General secretion pathway protein GspM</fullName>
    </submittedName>
</protein>
<comment type="caution">
    <text evidence="2">The sequence shown here is derived from an EMBL/GenBank/DDBJ whole genome shotgun (WGS) entry which is preliminary data.</text>
</comment>
<dbReference type="EMBL" id="JRPN01000004">
    <property type="protein sequence ID" value="KGT80356.1"/>
    <property type="molecule type" value="Genomic_DNA"/>
</dbReference>
<dbReference type="AlphaFoldDB" id="A0A0A3Y4N9"/>
<sequence>MSASSRSLAAVSTSPLVATASYLGLVVLLLFVVISSLSDLVGQRSDVAASAAMLAQLEGRTRANTAPGGPAMPTGSAYLEGATVTVAGATLLQRVSGAVAKAGGNVLSTQLDVPTVPAKAGFISMIASCEIEQARLQQVLYDLEAGMPFLFIDQLVVQPVTDDTVRQADPGKLRVLLGVSGQWRGTK</sequence>
<keyword evidence="1" id="KW-1133">Transmembrane helix</keyword>
<accession>A0A0A3Y4N9</accession>
<reference evidence="2 3" key="1">
    <citation type="submission" date="2014-09" db="EMBL/GenBank/DDBJ databases">
        <title>Draft genome of Bradyrhizobium japonicum Is-34.</title>
        <authorList>
            <person name="Tsurumaru H."/>
            <person name="Yamakawa T."/>
            <person name="Hashimoto S."/>
            <person name="Okizaki K."/>
            <person name="Kanesaki Y."/>
            <person name="Yoshikawa H."/>
            <person name="Yajima S."/>
        </authorList>
    </citation>
    <scope>NUCLEOTIDE SEQUENCE [LARGE SCALE GENOMIC DNA]</scope>
    <source>
        <strain evidence="2 3">Is-34</strain>
    </source>
</reference>
<dbReference type="Pfam" id="PF10741">
    <property type="entry name" value="T2SSM_b"/>
    <property type="match status" value="1"/>
</dbReference>
<keyword evidence="1" id="KW-0472">Membrane</keyword>
<gene>
    <name evidence="2" type="ORF">MA20_07000</name>
</gene>
<dbReference type="RefSeq" id="WP_028158140.1">
    <property type="nucleotide sequence ID" value="NZ_JANUDC010000001.1"/>
</dbReference>